<gene>
    <name evidence="1" type="ORF">ACFSUE_15280</name>
</gene>
<reference evidence="2" key="1">
    <citation type="journal article" date="2019" name="Int. J. Syst. Evol. Microbiol.">
        <title>The Global Catalogue of Microorganisms (GCM) 10K type strain sequencing project: providing services to taxonomists for standard genome sequencing and annotation.</title>
        <authorList>
            <consortium name="The Broad Institute Genomics Platform"/>
            <consortium name="The Broad Institute Genome Sequencing Center for Infectious Disease"/>
            <person name="Wu L."/>
            <person name="Ma J."/>
        </authorList>
    </citation>
    <scope>NUCLEOTIDE SEQUENCE [LARGE SCALE GENOMIC DNA]</scope>
    <source>
        <strain evidence="2">TISTR 2466</strain>
    </source>
</reference>
<evidence type="ECO:0008006" key="3">
    <source>
        <dbReference type="Google" id="ProtNLM"/>
    </source>
</evidence>
<dbReference type="Proteomes" id="UP001597399">
    <property type="component" value="Unassembled WGS sequence"/>
</dbReference>
<comment type="caution">
    <text evidence="1">The sequence shown here is derived from an EMBL/GenBank/DDBJ whole genome shotgun (WGS) entry which is preliminary data.</text>
</comment>
<proteinExistence type="predicted"/>
<sequence>MKNTIILDIVKVNSAVAIAKFLDERLGHTDIDKIDDMQEMVQDISDGYVRFMYADEPYEQNIEIYIDKNGKQIVLQSNDPEAMISVYEELCKMDWGWIEV</sequence>
<evidence type="ECO:0000313" key="2">
    <source>
        <dbReference type="Proteomes" id="UP001597399"/>
    </source>
</evidence>
<organism evidence="1 2">
    <name type="scientific">Sporolactobacillus shoreicorticis</name>
    <dbReference type="NCBI Taxonomy" id="1923877"/>
    <lineage>
        <taxon>Bacteria</taxon>
        <taxon>Bacillati</taxon>
        <taxon>Bacillota</taxon>
        <taxon>Bacilli</taxon>
        <taxon>Bacillales</taxon>
        <taxon>Sporolactobacillaceae</taxon>
        <taxon>Sporolactobacillus</taxon>
    </lineage>
</organism>
<keyword evidence="2" id="KW-1185">Reference proteome</keyword>
<dbReference type="EMBL" id="JBHUMQ010000034">
    <property type="protein sequence ID" value="MFD2694977.1"/>
    <property type="molecule type" value="Genomic_DNA"/>
</dbReference>
<dbReference type="RefSeq" id="WP_253064639.1">
    <property type="nucleotide sequence ID" value="NZ_JAMXWM010000031.1"/>
</dbReference>
<name>A0ABW5S5W8_9BACL</name>
<evidence type="ECO:0000313" key="1">
    <source>
        <dbReference type="EMBL" id="MFD2694977.1"/>
    </source>
</evidence>
<accession>A0ABW5S5W8</accession>
<protein>
    <recommendedName>
        <fullName evidence="3">Phage protein</fullName>
    </recommendedName>
</protein>